<proteinExistence type="predicted"/>
<gene>
    <name evidence="3" type="ORF">Sste5346_001723</name>
</gene>
<dbReference type="Gene3D" id="3.10.260.10">
    <property type="entry name" value="Transcription regulator HTH, APSES-type DNA-binding domain"/>
    <property type="match status" value="1"/>
</dbReference>
<dbReference type="InterPro" id="IPR003163">
    <property type="entry name" value="Tscrpt_reg_HTH_APSES-type"/>
</dbReference>
<dbReference type="EMBL" id="JAWCUI010000007">
    <property type="protein sequence ID" value="KAL1901318.1"/>
    <property type="molecule type" value="Genomic_DNA"/>
</dbReference>
<organism evidence="3 4">
    <name type="scientific">Sporothrix stenoceras</name>
    <dbReference type="NCBI Taxonomy" id="5173"/>
    <lineage>
        <taxon>Eukaryota</taxon>
        <taxon>Fungi</taxon>
        <taxon>Dikarya</taxon>
        <taxon>Ascomycota</taxon>
        <taxon>Pezizomycotina</taxon>
        <taxon>Sordariomycetes</taxon>
        <taxon>Sordariomycetidae</taxon>
        <taxon>Ophiostomatales</taxon>
        <taxon>Ophiostomataceae</taxon>
        <taxon>Sporothrix</taxon>
    </lineage>
</organism>
<evidence type="ECO:0000313" key="4">
    <source>
        <dbReference type="Proteomes" id="UP001583186"/>
    </source>
</evidence>
<feature type="compositionally biased region" description="Basic and acidic residues" evidence="1">
    <location>
        <begin position="356"/>
        <end position="366"/>
    </location>
</feature>
<dbReference type="PANTHER" id="PTHR43828">
    <property type="entry name" value="ASPARAGINASE"/>
    <property type="match status" value="1"/>
</dbReference>
<sequence>MESPATVYSDKLYQVASRGHIVSSGGPHQGPFVEFVRAHPKGAVRFRPFEEGLDNVSRRCIEEFQIYPFGSIEEFCRHIPYASGKKDFFEKTGRESFEVFQYVFKVPGDDKEYHVMWDYNVGLVRMTPFFKCCKYSKTTPAKMLNLNPGLRDITHSITGGSIMAQGYWMPYSCAKAVCATFCYHIAGALIPVFGPEFPSECLPPHSSDFARMVIDPALVAEATRETETMRQAIMRGLEDCTAPTPSFHRSQMEQPIGDFRESYRQSDVLSRPSITLPTLFRPDEPEHNRYSHCPRNGQNYTTSHDYQRTHHQLPSLRDYEDDMVVMAAEHSRHTQSRRPQWDSSPSPVPVPVTPDHYAHPVSKVEDTQSSVPRISSVSHAPPVSSHGIEHRSGTVDNGYEDNSQSRFASSYCYPSPPRRQHSHLHYPAETERGEPSGPAPADTKDDVNHTTTLKATKKIAEIAGAHRYAQQKTTIKRRKLKVTSGPVGTSPSSSAWNATDVDAAEVLVNFSVKMKASDDEDERRFCVMMKRHVVATSVAGLE</sequence>
<feature type="region of interest" description="Disordered" evidence="1">
    <location>
        <begin position="276"/>
        <end position="302"/>
    </location>
</feature>
<comment type="caution">
    <text evidence="3">The sequence shown here is derived from an EMBL/GenBank/DDBJ whole genome shotgun (WGS) entry which is preliminary data.</text>
</comment>
<evidence type="ECO:0000256" key="1">
    <source>
        <dbReference type="SAM" id="MobiDB-lite"/>
    </source>
</evidence>
<feature type="compositionally biased region" description="Low complexity" evidence="1">
    <location>
        <begin position="375"/>
        <end position="386"/>
    </location>
</feature>
<evidence type="ECO:0000313" key="3">
    <source>
        <dbReference type="EMBL" id="KAL1901318.1"/>
    </source>
</evidence>
<protein>
    <recommendedName>
        <fullName evidence="2">HTH APSES-type domain-containing protein</fullName>
    </recommendedName>
</protein>
<dbReference type="InterPro" id="IPR051642">
    <property type="entry name" value="SWI6-like"/>
</dbReference>
<feature type="domain" description="HTH APSES-type" evidence="2">
    <location>
        <begin position="86"/>
        <end position="204"/>
    </location>
</feature>
<dbReference type="InterPro" id="IPR036887">
    <property type="entry name" value="HTH_APSES_sf"/>
</dbReference>
<dbReference type="SUPFAM" id="SSF54616">
    <property type="entry name" value="DNA-binding domain of Mlu1-box binding protein MBP1"/>
    <property type="match status" value="1"/>
</dbReference>
<dbReference type="PANTHER" id="PTHR43828:SF5">
    <property type="entry name" value="TRANSCRIPTIONAL REPRESSOR XBP1"/>
    <property type="match status" value="1"/>
</dbReference>
<keyword evidence="4" id="KW-1185">Reference proteome</keyword>
<reference evidence="3 4" key="1">
    <citation type="journal article" date="2024" name="IMA Fungus">
        <title>IMA Genome - F19 : A genome assembly and annotation guide to empower mycologists, including annotated draft genome sequences of Ceratocystis pirilliformis, Diaporthe australafricana, Fusarium ophioides, Paecilomyces lecythidis, and Sporothrix stenoceras.</title>
        <authorList>
            <person name="Aylward J."/>
            <person name="Wilson A.M."/>
            <person name="Visagie C.M."/>
            <person name="Spraker J."/>
            <person name="Barnes I."/>
            <person name="Buitendag C."/>
            <person name="Ceriani C."/>
            <person name="Del Mar Angel L."/>
            <person name="du Plessis D."/>
            <person name="Fuchs T."/>
            <person name="Gasser K."/>
            <person name="Kramer D."/>
            <person name="Li W."/>
            <person name="Munsamy K."/>
            <person name="Piso A."/>
            <person name="Price J.L."/>
            <person name="Sonnekus B."/>
            <person name="Thomas C."/>
            <person name="van der Nest A."/>
            <person name="van Dijk A."/>
            <person name="van Heerden A."/>
            <person name="van Vuuren N."/>
            <person name="Yilmaz N."/>
            <person name="Duong T.A."/>
            <person name="van der Merwe N.A."/>
            <person name="Wingfield M.J."/>
            <person name="Wingfield B.D."/>
        </authorList>
    </citation>
    <scope>NUCLEOTIDE SEQUENCE [LARGE SCALE GENOMIC DNA]</scope>
    <source>
        <strain evidence="3 4">CMW 5346</strain>
    </source>
</reference>
<accession>A0ABR3ZNA3</accession>
<evidence type="ECO:0000259" key="2">
    <source>
        <dbReference type="PROSITE" id="PS51299"/>
    </source>
</evidence>
<name>A0ABR3ZNA3_9PEZI</name>
<feature type="region of interest" description="Disordered" evidence="1">
    <location>
        <begin position="329"/>
        <end position="448"/>
    </location>
</feature>
<dbReference type="PROSITE" id="PS51299">
    <property type="entry name" value="HTH_APSES"/>
    <property type="match status" value="1"/>
</dbReference>
<dbReference type="Proteomes" id="UP001583186">
    <property type="component" value="Unassembled WGS sequence"/>
</dbReference>